<dbReference type="Proteomes" id="UP000199118">
    <property type="component" value="Unassembled WGS sequence"/>
</dbReference>
<dbReference type="STRING" id="356660.SAMN05444336_112132"/>
<keyword evidence="2" id="KW-1185">Reference proteome</keyword>
<evidence type="ECO:0000313" key="2">
    <source>
        <dbReference type="Proteomes" id="UP000199118"/>
    </source>
</evidence>
<sequence length="226" mass="24241">MLVGAADMTSADIKRGWRALLARMWSMLSASALALAVSATLGAGAFVANWMWRGAVAELLFGALQDNLGITALAAAQDDLAQRIAVLEPPRRIVRFDPSLSYIVDGACVQGQECEAVFLVRRTPFGATCEPPLAVPMVANHGGREHPAERRSVVAWLEGDEWDRGAGAYGVKSGEAWTLVRLIFVVPLAALPGRAVYFSRLDYDCAGVSQPTQESIRLPFEILSGA</sequence>
<gene>
    <name evidence="1" type="ORF">SAMN05444336_112132</name>
</gene>
<proteinExistence type="predicted"/>
<organism evidence="1 2">
    <name type="scientific">Albimonas donghaensis</name>
    <dbReference type="NCBI Taxonomy" id="356660"/>
    <lineage>
        <taxon>Bacteria</taxon>
        <taxon>Pseudomonadati</taxon>
        <taxon>Pseudomonadota</taxon>
        <taxon>Alphaproteobacteria</taxon>
        <taxon>Rhodobacterales</taxon>
        <taxon>Paracoccaceae</taxon>
        <taxon>Albimonas</taxon>
    </lineage>
</organism>
<evidence type="ECO:0000313" key="1">
    <source>
        <dbReference type="EMBL" id="SDX90717.1"/>
    </source>
</evidence>
<accession>A0A1H3FIV0</accession>
<name>A0A1H3FIV0_9RHOB</name>
<reference evidence="1 2" key="1">
    <citation type="submission" date="2016-10" db="EMBL/GenBank/DDBJ databases">
        <authorList>
            <person name="de Groot N.N."/>
        </authorList>
    </citation>
    <scope>NUCLEOTIDE SEQUENCE [LARGE SCALE GENOMIC DNA]</scope>
    <source>
        <strain evidence="1 2">DSM 17890</strain>
    </source>
</reference>
<protein>
    <submittedName>
        <fullName evidence="1">Uncharacterized protein</fullName>
    </submittedName>
</protein>
<dbReference type="EMBL" id="FNMZ01000012">
    <property type="protein sequence ID" value="SDX90717.1"/>
    <property type="molecule type" value="Genomic_DNA"/>
</dbReference>
<dbReference type="AlphaFoldDB" id="A0A1H3FIV0"/>